<dbReference type="InterPro" id="IPR006162">
    <property type="entry name" value="Ppantetheine_attach_site"/>
</dbReference>
<evidence type="ECO:0000313" key="10">
    <source>
        <dbReference type="EMBL" id="BAH50571.1"/>
    </source>
</evidence>
<protein>
    <recommendedName>
        <fullName evidence="4">Phenyloxazoline synthase MbtB</fullName>
    </recommendedName>
    <alternativeName>
        <fullName evidence="8">Mycobactin synthetase protein B</fullName>
    </alternativeName>
</protein>
<name>C1B2E7_RHOOB</name>
<dbReference type="PATRIC" id="fig|632772.20.peg.2421"/>
<dbReference type="InterPro" id="IPR020845">
    <property type="entry name" value="AMP-binding_CS"/>
</dbReference>
<dbReference type="NCBIfam" id="TIGR01733">
    <property type="entry name" value="AA-adenyl-dom"/>
    <property type="match status" value="1"/>
</dbReference>
<organism evidence="10 11">
    <name type="scientific">Rhodococcus opacus (strain B4)</name>
    <dbReference type="NCBI Taxonomy" id="632772"/>
    <lineage>
        <taxon>Bacteria</taxon>
        <taxon>Bacillati</taxon>
        <taxon>Actinomycetota</taxon>
        <taxon>Actinomycetes</taxon>
        <taxon>Mycobacteriales</taxon>
        <taxon>Nocardiaceae</taxon>
        <taxon>Rhodococcus</taxon>
    </lineage>
</organism>
<dbReference type="GO" id="GO:0043041">
    <property type="term" value="P:amino acid activation for nonribosomal peptide biosynthetic process"/>
    <property type="evidence" value="ECO:0007669"/>
    <property type="project" value="TreeGrafter"/>
</dbReference>
<evidence type="ECO:0000256" key="6">
    <source>
        <dbReference type="ARBA" id="ARBA00022553"/>
    </source>
</evidence>
<evidence type="ECO:0000313" key="11">
    <source>
        <dbReference type="Proteomes" id="UP000002212"/>
    </source>
</evidence>
<dbReference type="InterPro" id="IPR042099">
    <property type="entry name" value="ANL_N_sf"/>
</dbReference>
<dbReference type="FunFam" id="3.40.50.12780:FF:000012">
    <property type="entry name" value="Non-ribosomal peptide synthetase"/>
    <property type="match status" value="1"/>
</dbReference>
<feature type="domain" description="Carrier" evidence="9">
    <location>
        <begin position="1044"/>
        <end position="1120"/>
    </location>
</feature>
<keyword evidence="7" id="KW-0436">Ligase</keyword>
<dbReference type="CDD" id="cd19535">
    <property type="entry name" value="Cyc_NRPS"/>
    <property type="match status" value="1"/>
</dbReference>
<evidence type="ECO:0000256" key="3">
    <source>
        <dbReference type="ARBA" id="ARBA00007380"/>
    </source>
</evidence>
<dbReference type="SUPFAM" id="SSF56801">
    <property type="entry name" value="Acetyl-CoA synthetase-like"/>
    <property type="match status" value="1"/>
</dbReference>
<comment type="similarity">
    <text evidence="3">Belongs to the ATP-dependent AMP-binding enzyme family. MbtB subfamily.</text>
</comment>
<keyword evidence="6" id="KW-0597">Phosphoprotein</keyword>
<dbReference type="Gene3D" id="1.10.1200.10">
    <property type="entry name" value="ACP-like"/>
    <property type="match status" value="2"/>
</dbReference>
<dbReference type="PROSITE" id="PS00012">
    <property type="entry name" value="PHOSPHOPANTETHEINE"/>
    <property type="match status" value="1"/>
</dbReference>
<comment type="pathway">
    <text evidence="2">Siderophore biosynthesis; mycobactin biosynthesis.</text>
</comment>
<dbReference type="InterPro" id="IPR045851">
    <property type="entry name" value="AMP-bd_C_sf"/>
</dbReference>
<dbReference type="GO" id="GO:0016874">
    <property type="term" value="F:ligase activity"/>
    <property type="evidence" value="ECO:0007669"/>
    <property type="project" value="UniProtKB-KW"/>
</dbReference>
<dbReference type="Proteomes" id="UP000002212">
    <property type="component" value="Chromosome"/>
</dbReference>
<dbReference type="InterPro" id="IPR036736">
    <property type="entry name" value="ACP-like_sf"/>
</dbReference>
<dbReference type="OrthoDB" id="2472181at2"/>
<dbReference type="SMART" id="SM00823">
    <property type="entry name" value="PKS_PP"/>
    <property type="match status" value="2"/>
</dbReference>
<gene>
    <name evidence="10" type="ordered locus">ROP_23240</name>
</gene>
<dbReference type="Gene3D" id="3.30.300.30">
    <property type="match status" value="1"/>
</dbReference>
<dbReference type="GO" id="GO:0000036">
    <property type="term" value="F:acyl carrier activity"/>
    <property type="evidence" value="ECO:0007669"/>
    <property type="project" value="TreeGrafter"/>
</dbReference>
<dbReference type="Pfam" id="PF00550">
    <property type="entry name" value="PP-binding"/>
    <property type="match status" value="2"/>
</dbReference>
<comment type="cofactor">
    <cofactor evidence="1">
        <name>pantetheine 4'-phosphate</name>
        <dbReference type="ChEBI" id="CHEBI:47942"/>
    </cofactor>
</comment>
<dbReference type="SUPFAM" id="SSF47336">
    <property type="entry name" value="ACP-like"/>
    <property type="match status" value="2"/>
</dbReference>
<evidence type="ECO:0000256" key="1">
    <source>
        <dbReference type="ARBA" id="ARBA00001957"/>
    </source>
</evidence>
<dbReference type="Gene3D" id="3.30.559.30">
    <property type="entry name" value="Nonribosomal peptide synthetase, condensation domain"/>
    <property type="match status" value="1"/>
</dbReference>
<dbReference type="InterPro" id="IPR057737">
    <property type="entry name" value="Condensation_MtbB-like"/>
</dbReference>
<dbReference type="EMBL" id="AP011115">
    <property type="protein sequence ID" value="BAH50571.1"/>
    <property type="molecule type" value="Genomic_DNA"/>
</dbReference>
<dbReference type="UniPathway" id="UPA00011"/>
<dbReference type="PROSITE" id="PS50075">
    <property type="entry name" value="CARRIER"/>
    <property type="match status" value="2"/>
</dbReference>
<dbReference type="InterPro" id="IPR010071">
    <property type="entry name" value="AA_adenyl_dom"/>
</dbReference>
<sequence length="1153" mass="123047">MGSARISTDDIREVVSQQLGIPAERIEPGSDLIGLGLDSIRMMKLAGGWRKRGFDVNFAELAAHPSVEQWCELLGRRAPREPAARPDGSAPIAAGEAFPLAPMQHAYWVGRSEGQELGGVAAHLYVEFDGPALDPVALAGAVDALVAHHPMLRAQFLPDGTQRILALPGRPVFTVVDLRDRSDDDVSTRLDGVRDMKTHQRLAVEDGQVLDITLSRLPGGRARLHLDVDMLAADAMSYRILVDDLARLYGGGELPATDYSFRYYLERSVAHTVPKRDRDWWRSRLADLPAAPALPVVPEAERVDPCLTVRYHHWLDASAKSRLLAESHRRGVTPAMALASVFAEVIGRWSTEPRFLLNLPLFHREDTHPDVERLVGDFTSSVLLEVDLRDTASVSERAEALQRAMHAAGAHAAYTGLDVLRDLGRSRGEPVLAPVVYTSALNLGELFSEGATDIFGEPVWIISQGPQVLLDAQVTEVSGGLLLNWDVRTSAFRPGVIDAMFARYTAAVDRLADAGFWTARAAPALPADQRETRTRVNATTVAVPRNTLHEGFFGHAAVDPGHPAVLWGADGCSTYGELADRALRVGAALTDAGVGAGDAVAVQLPQGPVQIVAVLGVLAAGGVYVPVGFHQPEARRARILATAGVVAAITTDPATFDGTGIPALAVEAAATHPSPLPDPARPDPEELAYVLFTSGSTGTPKGVEVPHRAAMNTIADLNARFEIGAADRCLAVSALEFDLSVYDLFGLLSAGGTVVAVDDANRQSPDGWVDAVRRHGVTVLNCVPSILDMMLSVGGDALAGSLRVVIVGGDVVGVDLPRRVAAQLPGCRFAGLGGTTETAIHSTICEVVEPPDFWRSVPYGTPLGNVQCRVVNTAGLDCPEWVAGELWIGGDGVARGYRGDPERSADRFVAVGGQRWYRTGDLARYWPDGTLEFLGRADHQVQIRGYRIELGEVEAALRSLPPVHLAVAAIVGTTTPKLAAAVTISTTPASDLAGQLAALLPAQMIPERIVTLETFPLTPNGKLDRRALWAVLDDDGAATPAFVAPRTSLEAALADVVGTVLERREVGASDDFFALGGDSVLATTAIARIRDWLDAPHATVADIFAARTVAELAHRLDANDAVPGRLERVAEVYLEVAGMDDEEIATREAADRR</sequence>
<dbReference type="FunFam" id="3.30.559.30:FF:000006">
    <property type="entry name" value="Yersiniabactin polyketide/non-ribosomal peptide synthetase"/>
    <property type="match status" value="1"/>
</dbReference>
<reference evidence="10 11" key="1">
    <citation type="submission" date="2009-03" db="EMBL/GenBank/DDBJ databases">
        <title>Comparison of the complete genome sequences of Rhodococcus erythropolis PR4 and Rhodococcus opacus B4.</title>
        <authorList>
            <person name="Takarada H."/>
            <person name="Sekine M."/>
            <person name="Hosoyama A."/>
            <person name="Yamada R."/>
            <person name="Fujisawa T."/>
            <person name="Omata S."/>
            <person name="Shimizu A."/>
            <person name="Tsukatani N."/>
            <person name="Tanikawa S."/>
            <person name="Fujita N."/>
            <person name="Harayama S."/>
        </authorList>
    </citation>
    <scope>NUCLEOTIDE SEQUENCE [LARGE SCALE GENOMIC DNA]</scope>
    <source>
        <strain evidence="10 11">B4</strain>
    </source>
</reference>
<dbReference type="Pfam" id="PF00501">
    <property type="entry name" value="AMP-binding"/>
    <property type="match status" value="1"/>
</dbReference>
<evidence type="ECO:0000256" key="2">
    <source>
        <dbReference type="ARBA" id="ARBA00005102"/>
    </source>
</evidence>
<dbReference type="SUPFAM" id="SSF52777">
    <property type="entry name" value="CoA-dependent acyltransferases"/>
    <property type="match status" value="2"/>
</dbReference>
<dbReference type="InterPro" id="IPR023213">
    <property type="entry name" value="CAT-like_dom_sf"/>
</dbReference>
<dbReference type="Gene3D" id="3.40.50.12780">
    <property type="entry name" value="N-terminal domain of ligase-like"/>
    <property type="match status" value="1"/>
</dbReference>
<dbReference type="FunFam" id="3.30.559.10:FF:000023">
    <property type="entry name" value="Non-ribosomal peptide synthetase"/>
    <property type="match status" value="1"/>
</dbReference>
<dbReference type="InterPro" id="IPR020806">
    <property type="entry name" value="PKS_PP-bd"/>
</dbReference>
<dbReference type="InterPro" id="IPR001242">
    <property type="entry name" value="Condensation_dom"/>
</dbReference>
<evidence type="ECO:0000256" key="5">
    <source>
        <dbReference type="ARBA" id="ARBA00022450"/>
    </source>
</evidence>
<dbReference type="KEGG" id="rop:ROP_23240"/>
<keyword evidence="5" id="KW-0596">Phosphopantetheine</keyword>
<dbReference type="InterPro" id="IPR000873">
    <property type="entry name" value="AMP-dep_synth/lig_dom"/>
</dbReference>
<dbReference type="PANTHER" id="PTHR45527">
    <property type="entry name" value="NONRIBOSOMAL PEPTIDE SYNTHETASE"/>
    <property type="match status" value="1"/>
</dbReference>
<dbReference type="InterPro" id="IPR009081">
    <property type="entry name" value="PP-bd_ACP"/>
</dbReference>
<proteinExistence type="inferred from homology"/>
<dbReference type="PROSITE" id="PS00455">
    <property type="entry name" value="AMP_BINDING"/>
    <property type="match status" value="1"/>
</dbReference>
<dbReference type="GO" id="GO:0044550">
    <property type="term" value="P:secondary metabolite biosynthetic process"/>
    <property type="evidence" value="ECO:0007669"/>
    <property type="project" value="TreeGrafter"/>
</dbReference>
<evidence type="ECO:0000256" key="7">
    <source>
        <dbReference type="ARBA" id="ARBA00022598"/>
    </source>
</evidence>
<dbReference type="AlphaFoldDB" id="C1B2E7"/>
<feature type="domain" description="Carrier" evidence="9">
    <location>
        <begin position="5"/>
        <end position="78"/>
    </location>
</feature>
<dbReference type="PANTHER" id="PTHR45527:SF10">
    <property type="entry name" value="PYOCHELIN SYNTHASE PCHF"/>
    <property type="match status" value="1"/>
</dbReference>
<evidence type="ECO:0000259" key="9">
    <source>
        <dbReference type="PROSITE" id="PS50075"/>
    </source>
</evidence>
<evidence type="ECO:0000256" key="8">
    <source>
        <dbReference type="ARBA" id="ARBA00033440"/>
    </source>
</evidence>
<dbReference type="Pfam" id="PF00668">
    <property type="entry name" value="Condensation"/>
    <property type="match status" value="1"/>
</dbReference>
<accession>C1B2E7</accession>
<dbReference type="Gene3D" id="3.30.559.10">
    <property type="entry name" value="Chloramphenicol acetyltransferase-like domain"/>
    <property type="match status" value="1"/>
</dbReference>
<dbReference type="RefSeq" id="WP_012689527.1">
    <property type="nucleotide sequence ID" value="NC_012522.1"/>
</dbReference>
<dbReference type="GO" id="GO:0005737">
    <property type="term" value="C:cytoplasm"/>
    <property type="evidence" value="ECO:0007669"/>
    <property type="project" value="TreeGrafter"/>
</dbReference>
<dbReference type="STRING" id="632772.ROP_23240"/>
<dbReference type="GO" id="GO:0031177">
    <property type="term" value="F:phosphopantetheine binding"/>
    <property type="evidence" value="ECO:0007669"/>
    <property type="project" value="InterPro"/>
</dbReference>
<dbReference type="FunFam" id="1.10.1200.10:FF:000016">
    <property type="entry name" value="Non-ribosomal peptide synthase"/>
    <property type="match status" value="1"/>
</dbReference>
<evidence type="ECO:0000256" key="4">
    <source>
        <dbReference type="ARBA" id="ARBA00016743"/>
    </source>
</evidence>
<dbReference type="HOGENOM" id="CLU_000022_2_4_11"/>